<keyword evidence="5" id="KW-0119">Carbohydrate metabolism</keyword>
<dbReference type="InterPro" id="IPR013780">
    <property type="entry name" value="Glyco_hydro_b"/>
</dbReference>
<keyword evidence="3" id="KW-0479">Metal-binding</keyword>
<protein>
    <submittedName>
        <fullName evidence="8">Alpha-amylase</fullName>
    </submittedName>
</protein>
<evidence type="ECO:0000256" key="4">
    <source>
        <dbReference type="ARBA" id="ARBA00022801"/>
    </source>
</evidence>
<dbReference type="Gene3D" id="2.60.40.1180">
    <property type="entry name" value="Golgi alpha-mannosidase II"/>
    <property type="match status" value="1"/>
</dbReference>
<dbReference type="Proteomes" id="UP000053647">
    <property type="component" value="Unassembled WGS sequence"/>
</dbReference>
<dbReference type="Pfam" id="PF00128">
    <property type="entry name" value="Alpha-amylase"/>
    <property type="match status" value="1"/>
</dbReference>
<organism evidence="8 9">
    <name type="scientific">Paxillus involutus ATCC 200175</name>
    <dbReference type="NCBI Taxonomy" id="664439"/>
    <lineage>
        <taxon>Eukaryota</taxon>
        <taxon>Fungi</taxon>
        <taxon>Dikarya</taxon>
        <taxon>Basidiomycota</taxon>
        <taxon>Agaricomycotina</taxon>
        <taxon>Agaricomycetes</taxon>
        <taxon>Agaricomycetidae</taxon>
        <taxon>Boletales</taxon>
        <taxon>Paxilineae</taxon>
        <taxon>Paxillaceae</taxon>
        <taxon>Paxillus</taxon>
    </lineage>
</organism>
<dbReference type="CDD" id="cd11318">
    <property type="entry name" value="AmyAc_bac_fung_AmyA"/>
    <property type="match status" value="1"/>
</dbReference>
<evidence type="ECO:0000256" key="2">
    <source>
        <dbReference type="ARBA" id="ARBA00008061"/>
    </source>
</evidence>
<evidence type="ECO:0000259" key="7">
    <source>
        <dbReference type="SMART" id="SM00642"/>
    </source>
</evidence>
<dbReference type="HOGENOM" id="CLU_024572_2_0_1"/>
<keyword evidence="4" id="KW-0378">Hydrolase</keyword>
<name>A0A0C9TFE6_PAXIN</name>
<dbReference type="Gene3D" id="2.40.30.140">
    <property type="match status" value="1"/>
</dbReference>
<proteinExistence type="inferred from homology"/>
<evidence type="ECO:0000313" key="8">
    <source>
        <dbReference type="EMBL" id="KIJ14335.1"/>
    </source>
</evidence>
<comment type="similarity">
    <text evidence="2">Belongs to the glycosyl hydrolase 13 family.</text>
</comment>
<gene>
    <name evidence="8" type="ORF">PAXINDRAFT_79485</name>
</gene>
<dbReference type="GO" id="GO:0005975">
    <property type="term" value="P:carbohydrate metabolic process"/>
    <property type="evidence" value="ECO:0007669"/>
    <property type="project" value="InterPro"/>
</dbReference>
<dbReference type="AlphaFoldDB" id="A0A0C9TFE6"/>
<dbReference type="SMART" id="SM00642">
    <property type="entry name" value="Aamy"/>
    <property type="match status" value="1"/>
</dbReference>
<evidence type="ECO:0000256" key="6">
    <source>
        <dbReference type="ARBA" id="ARBA00023295"/>
    </source>
</evidence>
<dbReference type="InterPro" id="IPR006047">
    <property type="entry name" value="GH13_cat_dom"/>
</dbReference>
<dbReference type="GO" id="GO:0004553">
    <property type="term" value="F:hydrolase activity, hydrolyzing O-glycosyl compounds"/>
    <property type="evidence" value="ECO:0007669"/>
    <property type="project" value="InterPro"/>
</dbReference>
<dbReference type="InterPro" id="IPR017853">
    <property type="entry name" value="GH"/>
</dbReference>
<feature type="domain" description="Glycosyl hydrolase family 13 catalytic" evidence="7">
    <location>
        <begin position="34"/>
        <end position="422"/>
    </location>
</feature>
<evidence type="ECO:0000256" key="5">
    <source>
        <dbReference type="ARBA" id="ARBA00023277"/>
    </source>
</evidence>
<dbReference type="GO" id="GO:0005509">
    <property type="term" value="F:calcium ion binding"/>
    <property type="evidence" value="ECO:0007669"/>
    <property type="project" value="InterPro"/>
</dbReference>
<dbReference type="EMBL" id="KN819344">
    <property type="protein sequence ID" value="KIJ14335.1"/>
    <property type="molecule type" value="Genomic_DNA"/>
</dbReference>
<reference evidence="8 9" key="1">
    <citation type="submission" date="2014-06" db="EMBL/GenBank/DDBJ databases">
        <authorList>
            <consortium name="DOE Joint Genome Institute"/>
            <person name="Kuo A."/>
            <person name="Kohler A."/>
            <person name="Nagy L.G."/>
            <person name="Floudas D."/>
            <person name="Copeland A."/>
            <person name="Barry K.W."/>
            <person name="Cichocki N."/>
            <person name="Veneault-Fourrey C."/>
            <person name="LaButti K."/>
            <person name="Lindquist E.A."/>
            <person name="Lipzen A."/>
            <person name="Lundell T."/>
            <person name="Morin E."/>
            <person name="Murat C."/>
            <person name="Sun H."/>
            <person name="Tunlid A."/>
            <person name="Henrissat B."/>
            <person name="Grigoriev I.V."/>
            <person name="Hibbett D.S."/>
            <person name="Martin F."/>
            <person name="Nordberg H.P."/>
            <person name="Cantor M.N."/>
            <person name="Hua S.X."/>
        </authorList>
    </citation>
    <scope>NUCLEOTIDE SEQUENCE [LARGE SCALE GENOMIC DNA]</scope>
    <source>
        <strain evidence="8 9">ATCC 200175</strain>
    </source>
</reference>
<evidence type="ECO:0000256" key="1">
    <source>
        <dbReference type="ARBA" id="ARBA00001913"/>
    </source>
</evidence>
<comment type="cofactor">
    <cofactor evidence="1">
        <name>Ca(2+)</name>
        <dbReference type="ChEBI" id="CHEBI:29108"/>
    </cofactor>
</comment>
<dbReference type="Gene3D" id="3.20.20.80">
    <property type="entry name" value="Glycosidases"/>
    <property type="match status" value="1"/>
</dbReference>
<evidence type="ECO:0000313" key="9">
    <source>
        <dbReference type="Proteomes" id="UP000053647"/>
    </source>
</evidence>
<evidence type="ECO:0000256" key="3">
    <source>
        <dbReference type="ARBA" id="ARBA00022723"/>
    </source>
</evidence>
<dbReference type="InterPro" id="IPR013776">
    <property type="entry name" value="A-amylase_thermo"/>
</dbReference>
<sequence length="518" mass="58757">MDTIKLWIERLRLRSVSPSLPKMQLAPDANAQNPVMIQFFTWEAQHPDMSWWKHFATEMPSLAELGFTQVWLPPPNKAMRKQGQGYDAYDLWDIGEFDQKGTISTRWGTKEELLQACSAARQSNIGVMIDAVLNHKLGADRLEVFSAVPVDPKNRLRALEGEREIKGWTAFDFLGRQGKHSQMQWTQEHFSGLDWDELTQTNGVYRISSGGHKGWSTEVDKELGNYDYLLGVNIDHRHPEVRQDLFSWGSWILEETGGSGFRLDAIKHIDRSFLLEFIQRSRSLPNRERLLVVSECWSANVQTILAYVRAFQGHTAFFDVPLHNNFHQASKKGPSYDLRRIFNNTLVAIRPGDAVTFVDNHDTQVGQSLESWVDTNFKIQAYALILLRCDGFPCVFYGDLYPNEECFDQETAAKLGQLLTTRKKFAHGAMKDYFEHKNCIGFVRIGDAECPGCVVVISNEAGAPDSVSPIIRMNVGLNGKSAVFRSIFDTSRQITTDGGGWGDFYCPCNSVDVWIKAQ</sequence>
<dbReference type="PIRSF" id="PIRSF001021">
    <property type="entry name" value="Alph-amls_thrmst"/>
    <property type="match status" value="1"/>
</dbReference>
<dbReference type="OrthoDB" id="550577at2759"/>
<keyword evidence="6" id="KW-0326">Glycosidase</keyword>
<dbReference type="NCBIfam" id="NF006969">
    <property type="entry name" value="PRK09441.1-2"/>
    <property type="match status" value="1"/>
</dbReference>
<dbReference type="NCBIfam" id="NF006968">
    <property type="entry name" value="PRK09441.1-1"/>
    <property type="match status" value="1"/>
</dbReference>
<dbReference type="SUPFAM" id="SSF51445">
    <property type="entry name" value="(Trans)glycosidases"/>
    <property type="match status" value="1"/>
</dbReference>
<keyword evidence="9" id="KW-1185">Reference proteome</keyword>
<dbReference type="SUPFAM" id="SSF51011">
    <property type="entry name" value="Glycosyl hydrolase domain"/>
    <property type="match status" value="1"/>
</dbReference>
<accession>A0A0C9TFE6</accession>
<dbReference type="PANTHER" id="PTHR43447">
    <property type="entry name" value="ALPHA-AMYLASE"/>
    <property type="match status" value="1"/>
</dbReference>
<reference evidence="9" key="2">
    <citation type="submission" date="2015-01" db="EMBL/GenBank/DDBJ databases">
        <title>Evolutionary Origins and Diversification of the Mycorrhizal Mutualists.</title>
        <authorList>
            <consortium name="DOE Joint Genome Institute"/>
            <consortium name="Mycorrhizal Genomics Consortium"/>
            <person name="Kohler A."/>
            <person name="Kuo A."/>
            <person name="Nagy L.G."/>
            <person name="Floudas D."/>
            <person name="Copeland A."/>
            <person name="Barry K.W."/>
            <person name="Cichocki N."/>
            <person name="Veneault-Fourrey C."/>
            <person name="LaButti K."/>
            <person name="Lindquist E.A."/>
            <person name="Lipzen A."/>
            <person name="Lundell T."/>
            <person name="Morin E."/>
            <person name="Murat C."/>
            <person name="Riley R."/>
            <person name="Ohm R."/>
            <person name="Sun H."/>
            <person name="Tunlid A."/>
            <person name="Henrissat B."/>
            <person name="Grigoriev I.V."/>
            <person name="Hibbett D.S."/>
            <person name="Martin F."/>
        </authorList>
    </citation>
    <scope>NUCLEOTIDE SEQUENCE [LARGE SCALE GENOMIC DNA]</scope>
    <source>
        <strain evidence="9">ATCC 200175</strain>
    </source>
</reference>